<feature type="transmembrane region" description="Helical" evidence="7">
    <location>
        <begin position="260"/>
        <end position="278"/>
    </location>
</feature>
<dbReference type="InterPro" id="IPR013112">
    <property type="entry name" value="FAD-bd_8"/>
</dbReference>
<evidence type="ECO:0000259" key="8">
    <source>
        <dbReference type="PROSITE" id="PS51384"/>
    </source>
</evidence>
<dbReference type="SFLD" id="SFLDG01168">
    <property type="entry name" value="Ferric_reductase_subgroup_(FRE"/>
    <property type="match status" value="1"/>
</dbReference>
<accession>A0A9D4VDH3</accession>
<feature type="transmembrane region" description="Helical" evidence="7">
    <location>
        <begin position="633"/>
        <end position="655"/>
    </location>
</feature>
<feature type="transmembrane region" description="Helical" evidence="7">
    <location>
        <begin position="218"/>
        <end position="240"/>
    </location>
</feature>
<dbReference type="Pfam" id="PF01794">
    <property type="entry name" value="Ferric_reduct"/>
    <property type="match status" value="1"/>
</dbReference>
<feature type="transmembrane region" description="Helical" evidence="7">
    <location>
        <begin position="12"/>
        <end position="34"/>
    </location>
</feature>
<name>A0A9D4VDH3_ADICA</name>
<keyword evidence="4" id="KW-0560">Oxidoreductase</keyword>
<feature type="transmembrane region" description="Helical" evidence="7">
    <location>
        <begin position="593"/>
        <end position="612"/>
    </location>
</feature>
<dbReference type="AlphaFoldDB" id="A0A9D4VDH3"/>
<evidence type="ECO:0000313" key="9">
    <source>
        <dbReference type="EMBL" id="KAI5084359.1"/>
    </source>
</evidence>
<dbReference type="SFLD" id="SFLDS00052">
    <property type="entry name" value="Ferric_Reductase_Domain"/>
    <property type="match status" value="1"/>
</dbReference>
<dbReference type="PROSITE" id="PS51384">
    <property type="entry name" value="FAD_FR"/>
    <property type="match status" value="1"/>
</dbReference>
<evidence type="ECO:0000256" key="5">
    <source>
        <dbReference type="ARBA" id="ARBA00023136"/>
    </source>
</evidence>
<feature type="transmembrane region" description="Helical" evidence="7">
    <location>
        <begin position="298"/>
        <end position="325"/>
    </location>
</feature>
<dbReference type="InterPro" id="IPR013130">
    <property type="entry name" value="Fe3_Rdtase_TM_dom"/>
</dbReference>
<sequence length="825" mass="93693">MKKHHHLSAKFIVKQLLLCIIYAASIVWVLWWLVSFEAPKHYRATKYLAQIEEHIRSRFFRTDDFYGSVLLYQTVPFILIAILSFAVVELRKKTELGNALTKKSTKAACVKIMTYPLIVRSPLGVLTAAEVLFIAGLLLLVSYTFARTTYLRFEELDLRFKLQPKLFKAPLKVSKIGAAAYCMGRAAMIPFCLLWIPVSRGSPFLRLIRMPFEHAVKYHIWLSTLTIFMLTLHGIGYIVYYAVAHKATRIIGWESRGEECAVVAGVIALLIGLIMWITSLSLFRRRWYEVFFGLHHLYIVFFLFFLYHVMWTVHFIVIPCLLFMVDRFLRMVQSRHSVDVTSAKIMESGALHLKIAARKDINAEGLKYHPLSSWYLRIPSLSRLMKLQWHFFSVTSTPMDEKEELSFMIKPFGKWTANLRDQLFKSSQVHDVSETTAKCPFSFKAGVEGPYGDESNFFLKYKVLVLIGGGIGVTPLLAIVSDVLHRKRLGQEDLPNSIHIYHCVRTPEELCVLNSVDPNSIVPQYEKHGLMIDVCAYVTSQSIDHDHGYRRKHLSEQTKAETSDKRLLLSPKLLPSGPKPQGVSNISSKGEPLWVACTMITSILGYYILWGLSNVLIIKKTESAFPNYNRAHLVLASMILGTFVFGGTIVLAWWYSQLKQRQQPQNFPPPLPSNSSIDSEKTRNDSFLSTSSTSTATNAPYSASFERPHDFPTPNTSAPLLMRDRPDAITIAFDKVERGKHVTSTNSLAAHGSPWIGSIQLGCRPHWKDIFTHLNEYHGQDIGILVSGPPSMRQDVAEQCQKHTKLIGKTASSNVFHYHSISFDL</sequence>
<gene>
    <name evidence="9" type="ORF">GOP47_0000528</name>
</gene>
<comment type="subcellular location">
    <subcellularLocation>
        <location evidence="1">Membrane</location>
        <topology evidence="1">Multi-pass membrane protein</topology>
    </subcellularLocation>
</comment>
<protein>
    <recommendedName>
        <fullName evidence="8">FAD-binding FR-type domain-containing protein</fullName>
    </recommendedName>
</protein>
<dbReference type="Pfam" id="PF08030">
    <property type="entry name" value="NAD_binding_6"/>
    <property type="match status" value="1"/>
</dbReference>
<evidence type="ECO:0000256" key="7">
    <source>
        <dbReference type="SAM" id="Phobius"/>
    </source>
</evidence>
<feature type="transmembrane region" description="Helical" evidence="7">
    <location>
        <begin position="463"/>
        <end position="484"/>
    </location>
</feature>
<proteinExistence type="predicted"/>
<dbReference type="Pfam" id="PF08022">
    <property type="entry name" value="FAD_binding_8"/>
    <property type="match status" value="1"/>
</dbReference>
<keyword evidence="3 7" id="KW-1133">Transmembrane helix</keyword>
<feature type="compositionally biased region" description="Low complexity" evidence="6">
    <location>
        <begin position="686"/>
        <end position="704"/>
    </location>
</feature>
<dbReference type="GO" id="GO:0016491">
    <property type="term" value="F:oxidoreductase activity"/>
    <property type="evidence" value="ECO:0007669"/>
    <property type="project" value="UniProtKB-KW"/>
</dbReference>
<keyword evidence="2 7" id="KW-0812">Transmembrane</keyword>
<dbReference type="InterPro" id="IPR017927">
    <property type="entry name" value="FAD-bd_FR_type"/>
</dbReference>
<feature type="transmembrane region" description="Helical" evidence="7">
    <location>
        <begin position="123"/>
        <end position="146"/>
    </location>
</feature>
<comment type="caution">
    <text evidence="9">The sequence shown here is derived from an EMBL/GenBank/DDBJ whole genome shotgun (WGS) entry which is preliminary data.</text>
</comment>
<evidence type="ECO:0000256" key="3">
    <source>
        <dbReference type="ARBA" id="ARBA00022989"/>
    </source>
</evidence>
<organism evidence="9 10">
    <name type="scientific">Adiantum capillus-veneris</name>
    <name type="common">Maidenhair fern</name>
    <dbReference type="NCBI Taxonomy" id="13818"/>
    <lineage>
        <taxon>Eukaryota</taxon>
        <taxon>Viridiplantae</taxon>
        <taxon>Streptophyta</taxon>
        <taxon>Embryophyta</taxon>
        <taxon>Tracheophyta</taxon>
        <taxon>Polypodiopsida</taxon>
        <taxon>Polypodiidae</taxon>
        <taxon>Polypodiales</taxon>
        <taxon>Pteridineae</taxon>
        <taxon>Pteridaceae</taxon>
        <taxon>Vittarioideae</taxon>
        <taxon>Adiantum</taxon>
    </lineage>
</organism>
<keyword evidence="10" id="KW-1185">Reference proteome</keyword>
<dbReference type="OrthoDB" id="167398at2759"/>
<evidence type="ECO:0000256" key="1">
    <source>
        <dbReference type="ARBA" id="ARBA00004141"/>
    </source>
</evidence>
<dbReference type="SUPFAM" id="SSF52343">
    <property type="entry name" value="Ferredoxin reductase-like, C-terminal NADP-linked domain"/>
    <property type="match status" value="1"/>
</dbReference>
<evidence type="ECO:0000256" key="2">
    <source>
        <dbReference type="ARBA" id="ARBA00022692"/>
    </source>
</evidence>
<reference evidence="9" key="1">
    <citation type="submission" date="2021-01" db="EMBL/GenBank/DDBJ databases">
        <title>Adiantum capillus-veneris genome.</title>
        <authorList>
            <person name="Fang Y."/>
            <person name="Liao Q."/>
        </authorList>
    </citation>
    <scope>NUCLEOTIDE SEQUENCE</scope>
    <source>
        <strain evidence="9">H3</strain>
        <tissue evidence="9">Leaf</tissue>
    </source>
</reference>
<dbReference type="Gene3D" id="3.40.50.80">
    <property type="entry name" value="Nucleotide-binding domain of ferredoxin-NADP reductase (FNR) module"/>
    <property type="match status" value="2"/>
</dbReference>
<keyword evidence="5 7" id="KW-0472">Membrane</keyword>
<dbReference type="InterPro" id="IPR039261">
    <property type="entry name" value="FNR_nucleotide-bd"/>
</dbReference>
<dbReference type="EMBL" id="JABFUD020000001">
    <property type="protein sequence ID" value="KAI5084359.1"/>
    <property type="molecule type" value="Genomic_DNA"/>
</dbReference>
<dbReference type="GO" id="GO:0005886">
    <property type="term" value="C:plasma membrane"/>
    <property type="evidence" value="ECO:0007669"/>
    <property type="project" value="TreeGrafter"/>
</dbReference>
<feature type="region of interest" description="Disordered" evidence="6">
    <location>
        <begin position="664"/>
        <end position="719"/>
    </location>
</feature>
<dbReference type="PANTHER" id="PTHR11972">
    <property type="entry name" value="NADPH OXIDASE"/>
    <property type="match status" value="1"/>
</dbReference>
<dbReference type="InterPro" id="IPR050369">
    <property type="entry name" value="RBOH/FRE"/>
</dbReference>
<dbReference type="Proteomes" id="UP000886520">
    <property type="component" value="Chromosome 1"/>
</dbReference>
<dbReference type="CDD" id="cd06186">
    <property type="entry name" value="NOX_Duox_like_FAD_NADP"/>
    <property type="match status" value="1"/>
</dbReference>
<feature type="transmembrane region" description="Helical" evidence="7">
    <location>
        <begin position="178"/>
        <end position="198"/>
    </location>
</feature>
<evidence type="ECO:0000313" key="10">
    <source>
        <dbReference type="Proteomes" id="UP000886520"/>
    </source>
</evidence>
<feature type="domain" description="FAD-binding FR-type" evidence="8">
    <location>
        <begin position="324"/>
        <end position="457"/>
    </location>
</feature>
<evidence type="ECO:0000256" key="4">
    <source>
        <dbReference type="ARBA" id="ARBA00023002"/>
    </source>
</evidence>
<feature type="transmembrane region" description="Helical" evidence="7">
    <location>
        <begin position="65"/>
        <end position="88"/>
    </location>
</feature>
<evidence type="ECO:0000256" key="6">
    <source>
        <dbReference type="SAM" id="MobiDB-lite"/>
    </source>
</evidence>
<dbReference type="InterPro" id="IPR013121">
    <property type="entry name" value="Fe_red_NAD-bd_6"/>
</dbReference>
<dbReference type="PANTHER" id="PTHR11972:SF194">
    <property type="entry name" value="FAD-BINDING FR-TYPE DOMAIN-CONTAINING PROTEIN"/>
    <property type="match status" value="1"/>
</dbReference>